<keyword evidence="1" id="KW-0732">Signal</keyword>
<dbReference type="Proteomes" id="UP001632038">
    <property type="component" value="Unassembled WGS sequence"/>
</dbReference>
<evidence type="ECO:0000313" key="2">
    <source>
        <dbReference type="EMBL" id="KAL3643440.1"/>
    </source>
</evidence>
<keyword evidence="3" id="KW-1185">Reference proteome</keyword>
<dbReference type="PANTHER" id="PTHR33470">
    <property type="entry name" value="OS01G0164075 PROTEIN"/>
    <property type="match status" value="1"/>
</dbReference>
<accession>A0ABD3DMB9</accession>
<dbReference type="AlphaFoldDB" id="A0ABD3DMB9"/>
<name>A0ABD3DMB9_9LAMI</name>
<organism evidence="2 3">
    <name type="scientific">Castilleja foliolosa</name>
    <dbReference type="NCBI Taxonomy" id="1961234"/>
    <lineage>
        <taxon>Eukaryota</taxon>
        <taxon>Viridiplantae</taxon>
        <taxon>Streptophyta</taxon>
        <taxon>Embryophyta</taxon>
        <taxon>Tracheophyta</taxon>
        <taxon>Spermatophyta</taxon>
        <taxon>Magnoliopsida</taxon>
        <taxon>eudicotyledons</taxon>
        <taxon>Gunneridae</taxon>
        <taxon>Pentapetalae</taxon>
        <taxon>asterids</taxon>
        <taxon>lamiids</taxon>
        <taxon>Lamiales</taxon>
        <taxon>Orobanchaceae</taxon>
        <taxon>Pedicularideae</taxon>
        <taxon>Castillejinae</taxon>
        <taxon>Castilleja</taxon>
    </lineage>
</organism>
<reference evidence="3" key="1">
    <citation type="journal article" date="2024" name="IScience">
        <title>Strigolactones Initiate the Formation of Haustorium-like Structures in Castilleja.</title>
        <authorList>
            <person name="Buerger M."/>
            <person name="Peterson D."/>
            <person name="Chory J."/>
        </authorList>
    </citation>
    <scope>NUCLEOTIDE SEQUENCE [LARGE SCALE GENOMIC DNA]</scope>
</reference>
<protein>
    <submittedName>
        <fullName evidence="2">Uncharacterized protein</fullName>
    </submittedName>
</protein>
<proteinExistence type="predicted"/>
<sequence>MKAAPLAEAVVKLQCNNTKKHGVEEQARTDKNGYFLFMPAKRVTTMGFHKCKVFLVSSPVANCSVPTNLNDGAGRAILIPATKPRIKKSLFKFFNVGPFAFEPPQKCH</sequence>
<dbReference type="EMBL" id="JAVIJP010000016">
    <property type="protein sequence ID" value="KAL3643440.1"/>
    <property type="molecule type" value="Genomic_DNA"/>
</dbReference>
<dbReference type="PANTHER" id="PTHR33470:SF22">
    <property type="entry name" value="POLLEN OLE E 1 ALLERGEN AND EXTENSIN FAMILY PROTEIN"/>
    <property type="match status" value="1"/>
</dbReference>
<evidence type="ECO:0000313" key="3">
    <source>
        <dbReference type="Proteomes" id="UP001632038"/>
    </source>
</evidence>
<gene>
    <name evidence="2" type="ORF">CASFOL_014255</name>
</gene>
<evidence type="ECO:0000256" key="1">
    <source>
        <dbReference type="ARBA" id="ARBA00022729"/>
    </source>
</evidence>
<comment type="caution">
    <text evidence="2">The sequence shown here is derived from an EMBL/GenBank/DDBJ whole genome shotgun (WGS) entry which is preliminary data.</text>
</comment>
<dbReference type="Pfam" id="PF01190">
    <property type="entry name" value="Pollen_Ole_e_1"/>
    <property type="match status" value="1"/>
</dbReference>